<accession>E6W2C5</accession>
<dbReference type="GO" id="GO:0016787">
    <property type="term" value="F:hydrolase activity"/>
    <property type="evidence" value="ECO:0007669"/>
    <property type="project" value="UniProtKB-KW"/>
</dbReference>
<dbReference type="Proteomes" id="UP000002572">
    <property type="component" value="Chromosome"/>
</dbReference>
<feature type="transmembrane region" description="Helical" evidence="1">
    <location>
        <begin position="112"/>
        <end position="135"/>
    </location>
</feature>
<dbReference type="InterPro" id="IPR007404">
    <property type="entry name" value="YdjM-like"/>
</dbReference>
<dbReference type="Pfam" id="PF04307">
    <property type="entry name" value="YdjM"/>
    <property type="match status" value="1"/>
</dbReference>
<evidence type="ECO:0000256" key="1">
    <source>
        <dbReference type="SAM" id="Phobius"/>
    </source>
</evidence>
<keyword evidence="1" id="KW-1133">Transmembrane helix</keyword>
<feature type="transmembrane region" description="Helical" evidence="1">
    <location>
        <begin position="59"/>
        <end position="77"/>
    </location>
</feature>
<reference evidence="2 3" key="1">
    <citation type="submission" date="2010-12" db="EMBL/GenBank/DDBJ databases">
        <title>Complete sequence of Desulfurispirillum indicum S5.</title>
        <authorList>
            <consortium name="US DOE Joint Genome Institute"/>
            <person name="Lucas S."/>
            <person name="Copeland A."/>
            <person name="Lapidus A."/>
            <person name="Cheng J.-F."/>
            <person name="Goodwin L."/>
            <person name="Pitluck S."/>
            <person name="Chertkov O."/>
            <person name="Held B."/>
            <person name="Detter J.C."/>
            <person name="Han C."/>
            <person name="Tapia R."/>
            <person name="Land M."/>
            <person name="Hauser L."/>
            <person name="Kyrpides N."/>
            <person name="Ivanova N."/>
            <person name="Mikhailova N."/>
            <person name="Haggblom M."/>
            <person name="Rauschenbach I."/>
            <person name="Bini E."/>
            <person name="Woyke T."/>
        </authorList>
    </citation>
    <scope>NUCLEOTIDE SEQUENCE [LARGE SCALE GENOMIC DNA]</scope>
    <source>
        <strain evidence="3">ATCC BAA-1389 / DSM 22839 / S5</strain>
    </source>
</reference>
<keyword evidence="1" id="KW-0472">Membrane</keyword>
<evidence type="ECO:0000313" key="2">
    <source>
        <dbReference type="EMBL" id="ADU65583.1"/>
    </source>
</evidence>
<gene>
    <name evidence="2" type="ordered locus">Selin_0843</name>
</gene>
<dbReference type="InParanoid" id="E6W2C5"/>
<name>E6W2C5_DESIS</name>
<keyword evidence="3" id="KW-1185">Reference proteome</keyword>
<feature type="transmembrane region" description="Helical" evidence="1">
    <location>
        <begin position="83"/>
        <end position="100"/>
    </location>
</feature>
<feature type="transmembrane region" description="Helical" evidence="1">
    <location>
        <begin position="141"/>
        <end position="159"/>
    </location>
</feature>
<dbReference type="eggNOG" id="COG1988">
    <property type="taxonomic scope" value="Bacteria"/>
</dbReference>
<dbReference type="EMBL" id="CP002432">
    <property type="protein sequence ID" value="ADU65583.1"/>
    <property type="molecule type" value="Genomic_DNA"/>
</dbReference>
<dbReference type="KEGG" id="din:Selin_0843"/>
<proteinExistence type="predicted"/>
<keyword evidence="2" id="KW-0378">Hydrolase</keyword>
<protein>
    <submittedName>
        <fullName evidence="2">Membrane-bound metal-dependent hydrolase</fullName>
    </submittedName>
</protein>
<organism evidence="2 3">
    <name type="scientific">Desulfurispirillum indicum (strain ATCC BAA-1389 / DSM 22839 / S5)</name>
    <dbReference type="NCBI Taxonomy" id="653733"/>
    <lineage>
        <taxon>Bacteria</taxon>
        <taxon>Pseudomonadati</taxon>
        <taxon>Chrysiogenota</taxon>
        <taxon>Chrysiogenia</taxon>
        <taxon>Chrysiogenales</taxon>
        <taxon>Chrysiogenaceae</taxon>
        <taxon>Desulfurispirillum</taxon>
    </lineage>
</organism>
<dbReference type="HOGENOM" id="CLU_076328_0_0_0"/>
<dbReference type="AlphaFoldDB" id="E6W2C5"/>
<sequence length="223" mass="23713">MAMFDTHLAAGTVMSGALATLAVTHENVPLSLALGLVLAGTLGSVLPDIDAPQSRPTRVMLSIFAMALSLLICIRLVSSIPFWALPLLYGICFLGLRVVLESVLQRFAVHRGIIHSIPAALVATTATAVASHTLLGSSALQSWWLALFVLAGFLIHLVMDEVYAVNISGAKLKRSFGSALKLYGEPFPTLLCLVVLVALWLLSPPIPQSIVSLPQALWGAVFH</sequence>
<dbReference type="STRING" id="653733.Selin_0843"/>
<feature type="transmembrane region" description="Helical" evidence="1">
    <location>
        <begin position="29"/>
        <end position="47"/>
    </location>
</feature>
<feature type="transmembrane region" description="Helical" evidence="1">
    <location>
        <begin position="180"/>
        <end position="202"/>
    </location>
</feature>
<keyword evidence="1" id="KW-0812">Transmembrane</keyword>
<evidence type="ECO:0000313" key="3">
    <source>
        <dbReference type="Proteomes" id="UP000002572"/>
    </source>
</evidence>
<dbReference type="RefSeq" id="WP_013505469.1">
    <property type="nucleotide sequence ID" value="NC_014836.1"/>
</dbReference>
<dbReference type="OrthoDB" id="5295350at2"/>